<dbReference type="VEuPathDB" id="FungiDB:PGTG_02818"/>
<dbReference type="Proteomes" id="UP000008783">
    <property type="component" value="Unassembled WGS sequence"/>
</dbReference>
<dbReference type="AlphaFoldDB" id="E3JWF2"/>
<gene>
    <name evidence="1" type="ORF">PGTG_02818</name>
</gene>
<dbReference type="KEGG" id="pgr:PGTG_02818"/>
<proteinExistence type="predicted"/>
<accession>E3JWF2</accession>
<evidence type="ECO:0000313" key="1">
    <source>
        <dbReference type="EMBL" id="EFP76377.1"/>
    </source>
</evidence>
<dbReference type="HOGENOM" id="CLU_1939193_0_0_1"/>
<dbReference type="InParanoid" id="E3JWF2"/>
<organism evidence="1 2">
    <name type="scientific">Puccinia graminis f. sp. tritici (strain CRL 75-36-700-3 / race SCCL)</name>
    <name type="common">Black stem rust fungus</name>
    <dbReference type="NCBI Taxonomy" id="418459"/>
    <lineage>
        <taxon>Eukaryota</taxon>
        <taxon>Fungi</taxon>
        <taxon>Dikarya</taxon>
        <taxon>Basidiomycota</taxon>
        <taxon>Pucciniomycotina</taxon>
        <taxon>Pucciniomycetes</taxon>
        <taxon>Pucciniales</taxon>
        <taxon>Pucciniaceae</taxon>
        <taxon>Puccinia</taxon>
    </lineage>
</organism>
<evidence type="ECO:0000313" key="2">
    <source>
        <dbReference type="Proteomes" id="UP000008783"/>
    </source>
</evidence>
<dbReference type="OrthoDB" id="10637543at2759"/>
<keyword evidence="2" id="KW-1185">Reference proteome</keyword>
<dbReference type="EMBL" id="DS178265">
    <property type="protein sequence ID" value="EFP76377.1"/>
    <property type="molecule type" value="Genomic_DNA"/>
</dbReference>
<reference evidence="2" key="2">
    <citation type="journal article" date="2011" name="Proc. Natl. Acad. Sci. U.S.A.">
        <title>Obligate biotrophy features unraveled by the genomic analysis of rust fungi.</title>
        <authorList>
            <person name="Duplessis S."/>
            <person name="Cuomo C.A."/>
            <person name="Lin Y.-C."/>
            <person name="Aerts A."/>
            <person name="Tisserant E."/>
            <person name="Veneault-Fourrey C."/>
            <person name="Joly D.L."/>
            <person name="Hacquard S."/>
            <person name="Amselem J."/>
            <person name="Cantarel B.L."/>
            <person name="Chiu R."/>
            <person name="Coutinho P.M."/>
            <person name="Feau N."/>
            <person name="Field M."/>
            <person name="Frey P."/>
            <person name="Gelhaye E."/>
            <person name="Goldberg J."/>
            <person name="Grabherr M.G."/>
            <person name="Kodira C.D."/>
            <person name="Kohler A."/>
            <person name="Kuees U."/>
            <person name="Lindquist E.A."/>
            <person name="Lucas S.M."/>
            <person name="Mago R."/>
            <person name="Mauceli E."/>
            <person name="Morin E."/>
            <person name="Murat C."/>
            <person name="Pangilinan J.L."/>
            <person name="Park R."/>
            <person name="Pearson M."/>
            <person name="Quesneville H."/>
            <person name="Rouhier N."/>
            <person name="Sakthikumar S."/>
            <person name="Salamov A.A."/>
            <person name="Schmutz J."/>
            <person name="Selles B."/>
            <person name="Shapiro H."/>
            <person name="Tanguay P."/>
            <person name="Tuskan G.A."/>
            <person name="Henrissat B."/>
            <person name="Van de Peer Y."/>
            <person name="Rouze P."/>
            <person name="Ellis J.G."/>
            <person name="Dodds P.N."/>
            <person name="Schein J.E."/>
            <person name="Zhong S."/>
            <person name="Hamelin R.C."/>
            <person name="Grigoriev I.V."/>
            <person name="Szabo L.J."/>
            <person name="Martin F."/>
        </authorList>
    </citation>
    <scope>NUCLEOTIDE SEQUENCE [LARGE SCALE GENOMIC DNA]</scope>
    <source>
        <strain evidence="2">CRL 75-36-700-3 / race SCCL</strain>
    </source>
</reference>
<name>E3JWF2_PUCGT</name>
<dbReference type="GeneID" id="10534270"/>
<dbReference type="RefSeq" id="XP_003320796.1">
    <property type="nucleotide sequence ID" value="XM_003320748.1"/>
</dbReference>
<sequence>MSVVYIGLGQFMGEVDGKADITGANQSLDWTLVCRIILGFHLMLDLINHGGHLRVVVVVYPASRHNRGQVPIAWIGWKIAGEHLALIFNSWVGKDGPRNFPLDDMIVKLGGFFFNVTVKVLCNGFRINTS</sequence>
<protein>
    <submittedName>
        <fullName evidence="1">Uncharacterized protein</fullName>
    </submittedName>
</protein>
<reference key="1">
    <citation type="submission" date="2007-01" db="EMBL/GenBank/DDBJ databases">
        <title>The Genome Sequence of Puccinia graminis f. sp. tritici Strain CRL 75-36-700-3.</title>
        <authorList>
            <consortium name="The Broad Institute Genome Sequencing Platform"/>
            <person name="Birren B."/>
            <person name="Lander E."/>
            <person name="Galagan J."/>
            <person name="Nusbaum C."/>
            <person name="Devon K."/>
            <person name="Cuomo C."/>
            <person name="Jaffe D."/>
            <person name="Butler J."/>
            <person name="Alvarez P."/>
            <person name="Gnerre S."/>
            <person name="Grabherr M."/>
            <person name="Mauceli E."/>
            <person name="Brockman W."/>
            <person name="Young S."/>
            <person name="LaButti K."/>
            <person name="Sykes S."/>
            <person name="DeCaprio D."/>
            <person name="Crawford M."/>
            <person name="Koehrsen M."/>
            <person name="Engels R."/>
            <person name="Montgomery P."/>
            <person name="Pearson M."/>
            <person name="Howarth C."/>
            <person name="Larson L."/>
            <person name="White J."/>
            <person name="Zeng Q."/>
            <person name="Kodira C."/>
            <person name="Yandava C."/>
            <person name="Alvarado L."/>
            <person name="O'Leary S."/>
            <person name="Szabo L."/>
            <person name="Dean R."/>
            <person name="Schein J."/>
        </authorList>
    </citation>
    <scope>NUCLEOTIDE SEQUENCE</scope>
    <source>
        <strain>CRL 75-36-700-3</strain>
    </source>
</reference>